<accession>A0AAD7APG4</accession>
<keyword evidence="2" id="KW-1185">Reference proteome</keyword>
<comment type="caution">
    <text evidence="1">The sequence shown here is derived from an EMBL/GenBank/DDBJ whole genome shotgun (WGS) entry which is preliminary data.</text>
</comment>
<evidence type="ECO:0000313" key="1">
    <source>
        <dbReference type="EMBL" id="KAJ7364363.1"/>
    </source>
</evidence>
<proteinExistence type="predicted"/>
<dbReference type="Gene3D" id="3.80.10.10">
    <property type="entry name" value="Ribonuclease Inhibitor"/>
    <property type="match status" value="1"/>
</dbReference>
<evidence type="ECO:0008006" key="3">
    <source>
        <dbReference type="Google" id="ProtNLM"/>
    </source>
</evidence>
<dbReference type="InterPro" id="IPR032675">
    <property type="entry name" value="LRR_dom_sf"/>
</dbReference>
<sequence length="394" mass="44261">MNPSTISQVPFRMEPNPVLAIPECLEHTIHHVSGSRASRTDLLSCALVSKSWVLPAQSRLFKKITLDRDPQKAVVVCDLLKRSLGAAPHLAHFIQHLQISLNIDVLKAITEMALPNLEELSVLCTDAQYRCRAEIETRFLMQSLLRLPTIRRVLVSGIFHSVSIIQTYFENCAPGIRSLELDAFVQPNLVDSDLPASALAHVASKIQLDRFILSSPCEGLDAWIFDSHCPFGFACLRTLHIGVEVWPSLQSILAPSLPSIEELRIVEFSNEVDMDLSGLTALKRLEFQQIYENWNLPDLLTVLQSLPSTHRVHTLGLWNYSVSAGDERKFKDFDAAIASMDTMHSLRRVEIHILETEWDSAAFESCFPALSSKGYLYLDRECCLDSSTCSTFIR</sequence>
<gene>
    <name evidence="1" type="ORF">DFH08DRAFT_839143</name>
</gene>
<protein>
    <recommendedName>
        <fullName evidence="3">F-box domain-containing protein</fullName>
    </recommendedName>
</protein>
<name>A0AAD7APG4_9AGAR</name>
<dbReference type="Proteomes" id="UP001218218">
    <property type="component" value="Unassembled WGS sequence"/>
</dbReference>
<dbReference type="AlphaFoldDB" id="A0AAD7APG4"/>
<organism evidence="1 2">
    <name type="scientific">Mycena albidolilacea</name>
    <dbReference type="NCBI Taxonomy" id="1033008"/>
    <lineage>
        <taxon>Eukaryota</taxon>
        <taxon>Fungi</taxon>
        <taxon>Dikarya</taxon>
        <taxon>Basidiomycota</taxon>
        <taxon>Agaricomycotina</taxon>
        <taxon>Agaricomycetes</taxon>
        <taxon>Agaricomycetidae</taxon>
        <taxon>Agaricales</taxon>
        <taxon>Marasmiineae</taxon>
        <taxon>Mycenaceae</taxon>
        <taxon>Mycena</taxon>
    </lineage>
</organism>
<evidence type="ECO:0000313" key="2">
    <source>
        <dbReference type="Proteomes" id="UP001218218"/>
    </source>
</evidence>
<dbReference type="EMBL" id="JARIHO010000003">
    <property type="protein sequence ID" value="KAJ7364363.1"/>
    <property type="molecule type" value="Genomic_DNA"/>
</dbReference>
<reference evidence="1" key="1">
    <citation type="submission" date="2023-03" db="EMBL/GenBank/DDBJ databases">
        <title>Massive genome expansion in bonnet fungi (Mycena s.s.) driven by repeated elements and novel gene families across ecological guilds.</title>
        <authorList>
            <consortium name="Lawrence Berkeley National Laboratory"/>
            <person name="Harder C.B."/>
            <person name="Miyauchi S."/>
            <person name="Viragh M."/>
            <person name="Kuo A."/>
            <person name="Thoen E."/>
            <person name="Andreopoulos B."/>
            <person name="Lu D."/>
            <person name="Skrede I."/>
            <person name="Drula E."/>
            <person name="Henrissat B."/>
            <person name="Morin E."/>
            <person name="Kohler A."/>
            <person name="Barry K."/>
            <person name="LaButti K."/>
            <person name="Morin E."/>
            <person name="Salamov A."/>
            <person name="Lipzen A."/>
            <person name="Mereny Z."/>
            <person name="Hegedus B."/>
            <person name="Baldrian P."/>
            <person name="Stursova M."/>
            <person name="Weitz H."/>
            <person name="Taylor A."/>
            <person name="Grigoriev I.V."/>
            <person name="Nagy L.G."/>
            <person name="Martin F."/>
            <person name="Kauserud H."/>
        </authorList>
    </citation>
    <scope>NUCLEOTIDE SEQUENCE</scope>
    <source>
        <strain evidence="1">CBHHK002</strain>
    </source>
</reference>